<dbReference type="GO" id="GO:0015833">
    <property type="term" value="P:peptide transport"/>
    <property type="evidence" value="ECO:0007669"/>
    <property type="project" value="TreeGrafter"/>
</dbReference>
<dbReference type="Gene3D" id="3.10.105.10">
    <property type="entry name" value="Dipeptide-binding Protein, Domain 3"/>
    <property type="match status" value="1"/>
</dbReference>
<evidence type="ECO:0000256" key="1">
    <source>
        <dbReference type="ARBA" id="ARBA00004196"/>
    </source>
</evidence>
<proteinExistence type="inferred from homology"/>
<dbReference type="GO" id="GO:0042597">
    <property type="term" value="C:periplasmic space"/>
    <property type="evidence" value="ECO:0007669"/>
    <property type="project" value="UniProtKB-ARBA"/>
</dbReference>
<evidence type="ECO:0000313" key="9">
    <source>
        <dbReference type="Proteomes" id="UP001198182"/>
    </source>
</evidence>
<dbReference type="SUPFAM" id="SSF53850">
    <property type="entry name" value="Periplasmic binding protein-like II"/>
    <property type="match status" value="1"/>
</dbReference>
<evidence type="ECO:0000256" key="5">
    <source>
        <dbReference type="SAM" id="MobiDB-lite"/>
    </source>
</evidence>
<keyword evidence="3" id="KW-0813">Transport</keyword>
<keyword evidence="9" id="KW-1185">Reference proteome</keyword>
<feature type="compositionally biased region" description="Polar residues" evidence="5">
    <location>
        <begin position="33"/>
        <end position="42"/>
    </location>
</feature>
<dbReference type="FunFam" id="3.90.76.10:FF:000001">
    <property type="entry name" value="Oligopeptide ABC transporter substrate-binding protein"/>
    <property type="match status" value="1"/>
</dbReference>
<accession>A0AAE3E9A1</accession>
<dbReference type="PANTHER" id="PTHR30290:SF10">
    <property type="entry name" value="PERIPLASMIC OLIGOPEPTIDE-BINDING PROTEIN-RELATED"/>
    <property type="match status" value="1"/>
</dbReference>
<dbReference type="Pfam" id="PF00496">
    <property type="entry name" value="SBP_bac_5"/>
    <property type="match status" value="1"/>
</dbReference>
<dbReference type="GO" id="GO:0030313">
    <property type="term" value="C:cell envelope"/>
    <property type="evidence" value="ECO:0007669"/>
    <property type="project" value="UniProtKB-SubCell"/>
</dbReference>
<organism evidence="8 9">
    <name type="scientific">Hominifimenecus microfluidus</name>
    <dbReference type="NCBI Taxonomy" id="2885348"/>
    <lineage>
        <taxon>Bacteria</taxon>
        <taxon>Bacillati</taxon>
        <taxon>Bacillota</taxon>
        <taxon>Clostridia</taxon>
        <taxon>Lachnospirales</taxon>
        <taxon>Lachnospiraceae</taxon>
        <taxon>Hominifimenecus</taxon>
    </lineage>
</organism>
<keyword evidence="4 6" id="KW-0732">Signal</keyword>
<evidence type="ECO:0000256" key="3">
    <source>
        <dbReference type="ARBA" id="ARBA00022448"/>
    </source>
</evidence>
<evidence type="ECO:0000313" key="8">
    <source>
        <dbReference type="EMBL" id="MCC2229730.1"/>
    </source>
</evidence>
<dbReference type="Gene3D" id="3.40.190.10">
    <property type="entry name" value="Periplasmic binding protein-like II"/>
    <property type="match status" value="1"/>
</dbReference>
<dbReference type="InterPro" id="IPR000914">
    <property type="entry name" value="SBP_5_dom"/>
</dbReference>
<dbReference type="GO" id="GO:1904680">
    <property type="term" value="F:peptide transmembrane transporter activity"/>
    <property type="evidence" value="ECO:0007669"/>
    <property type="project" value="TreeGrafter"/>
</dbReference>
<comment type="subcellular location">
    <subcellularLocation>
        <location evidence="1">Cell envelope</location>
    </subcellularLocation>
</comment>
<comment type="similarity">
    <text evidence="2">Belongs to the bacterial solute-binding protein 5 family.</text>
</comment>
<dbReference type="PANTHER" id="PTHR30290">
    <property type="entry name" value="PERIPLASMIC BINDING COMPONENT OF ABC TRANSPORTER"/>
    <property type="match status" value="1"/>
</dbReference>
<dbReference type="PIRSF" id="PIRSF002741">
    <property type="entry name" value="MppA"/>
    <property type="match status" value="1"/>
</dbReference>
<reference evidence="8" key="1">
    <citation type="submission" date="2021-10" db="EMBL/GenBank/DDBJ databases">
        <title>Anaerobic single-cell dispensing facilitates the cultivation of human gut bacteria.</title>
        <authorList>
            <person name="Afrizal A."/>
        </authorList>
    </citation>
    <scope>NUCLEOTIDE SEQUENCE</scope>
    <source>
        <strain evidence="8">CLA-AA-H215</strain>
    </source>
</reference>
<dbReference type="EMBL" id="JAJEQR010000004">
    <property type="protein sequence ID" value="MCC2229730.1"/>
    <property type="molecule type" value="Genomic_DNA"/>
</dbReference>
<dbReference type="GO" id="GO:0043190">
    <property type="term" value="C:ATP-binding cassette (ABC) transporter complex"/>
    <property type="evidence" value="ECO:0007669"/>
    <property type="project" value="InterPro"/>
</dbReference>
<name>A0AAE3E9A1_9FIRM</name>
<feature type="domain" description="Solute-binding protein family 5" evidence="7">
    <location>
        <begin position="98"/>
        <end position="477"/>
    </location>
</feature>
<evidence type="ECO:0000256" key="4">
    <source>
        <dbReference type="ARBA" id="ARBA00022729"/>
    </source>
</evidence>
<gene>
    <name evidence="8" type="ORF">LKD81_01770</name>
</gene>
<dbReference type="CDD" id="cd08504">
    <property type="entry name" value="PBP2_OppA"/>
    <property type="match status" value="1"/>
</dbReference>
<dbReference type="AlphaFoldDB" id="A0AAE3E9A1"/>
<dbReference type="PROSITE" id="PS51257">
    <property type="entry name" value="PROKAR_LIPOPROTEIN"/>
    <property type="match status" value="1"/>
</dbReference>
<evidence type="ECO:0000256" key="6">
    <source>
        <dbReference type="SAM" id="SignalP"/>
    </source>
</evidence>
<feature type="region of interest" description="Disordered" evidence="5">
    <location>
        <begin position="28"/>
        <end position="48"/>
    </location>
</feature>
<dbReference type="InterPro" id="IPR030678">
    <property type="entry name" value="Peptide/Ni-bd"/>
</dbReference>
<evidence type="ECO:0000259" key="7">
    <source>
        <dbReference type="Pfam" id="PF00496"/>
    </source>
</evidence>
<comment type="caution">
    <text evidence="8">The sequence shown here is derived from an EMBL/GenBank/DDBJ whole genome shotgun (WGS) entry which is preliminary data.</text>
</comment>
<dbReference type="InterPro" id="IPR039424">
    <property type="entry name" value="SBP_5"/>
</dbReference>
<sequence length="558" mass="61588">MDKKRVMALVLSTVMALSGAACSTPASKETAAAGTSSDSTVASGKDDATVDTASGEKIFRYSIAADVATLDQQKMNESVAATIGYHIQEGLTRSISGEVYPGIAESWDVSEDGLTYTFHLRDAVWSDGKAITADDFAYGMKRIVDPEVASAFAFIAKPLLNATEITAGEKNVDELGVKVIDEKTLECTLAFPAPYFLQLLSMSQFYATREDLAEQYGSDFAGSADKNVYDGPFKLKEWKPNDRIILEKNENYWDAENVKLDGAEIIVVADENTALAMYEQGELDYVDVPTDLIPNYPDAEFYYSGACDFIKLNTGDGPLANRNFRLALNYGLNRNEFINLSTNGYWTPANRFVLGIVGGESKTWEEEHPYTAFPLDGDQAKAQEYLQTAMSELGVSAPSEIQIELLTTDMERTKKEAEVIQALLQDSLGIVINISLVPRADRLSREETGDYEMVISGILPDYPDPISFLESWETTSPYNHTNYSNPEYDALLEKAYADGNATTRFDTLFEAEKLFMEDGGLVPLQFRRNAKLVNTAVTGVTNYFCGYNINFIHADKAE</sequence>
<dbReference type="Proteomes" id="UP001198182">
    <property type="component" value="Unassembled WGS sequence"/>
</dbReference>
<evidence type="ECO:0000256" key="2">
    <source>
        <dbReference type="ARBA" id="ARBA00005695"/>
    </source>
</evidence>
<feature type="chain" id="PRO_5041915218" evidence="6">
    <location>
        <begin position="24"/>
        <end position="558"/>
    </location>
</feature>
<dbReference type="Gene3D" id="3.90.76.10">
    <property type="entry name" value="Dipeptide-binding Protein, Domain 1"/>
    <property type="match status" value="1"/>
</dbReference>
<protein>
    <submittedName>
        <fullName evidence="8">Peptide ABC transporter substrate-binding protein</fullName>
    </submittedName>
</protein>
<dbReference type="RefSeq" id="WP_308452518.1">
    <property type="nucleotide sequence ID" value="NZ_JAJEQR010000004.1"/>
</dbReference>
<feature type="signal peptide" evidence="6">
    <location>
        <begin position="1"/>
        <end position="23"/>
    </location>
</feature>